<dbReference type="InterPro" id="IPR050279">
    <property type="entry name" value="Plant_def-hormone_signal"/>
</dbReference>
<dbReference type="GO" id="GO:0005634">
    <property type="term" value="C:nucleus"/>
    <property type="evidence" value="ECO:0007669"/>
    <property type="project" value="UniProtKB-SubCell"/>
</dbReference>
<keyword evidence="8" id="KW-0650">Protein phosphatase inhibitor</keyword>
<dbReference type="InterPro" id="IPR023393">
    <property type="entry name" value="START-like_dom_sf"/>
</dbReference>
<dbReference type="PANTHER" id="PTHR31213">
    <property type="entry name" value="OS08G0374000 PROTEIN-RELATED"/>
    <property type="match status" value="1"/>
</dbReference>
<dbReference type="GO" id="GO:0004864">
    <property type="term" value="F:protein phosphatase inhibitor activity"/>
    <property type="evidence" value="ECO:0007669"/>
    <property type="project" value="UniProtKB-KW"/>
</dbReference>
<evidence type="ECO:0000256" key="3">
    <source>
        <dbReference type="ARBA" id="ARBA00008594"/>
    </source>
</evidence>
<keyword evidence="6" id="KW-0675">Receptor</keyword>
<dbReference type="InterPro" id="IPR019587">
    <property type="entry name" value="Polyketide_cyclase/dehydratase"/>
</dbReference>
<evidence type="ECO:0000256" key="4">
    <source>
        <dbReference type="ARBA" id="ARBA00022490"/>
    </source>
</evidence>
<reference evidence="9 10" key="1">
    <citation type="submission" date="2024-04" db="EMBL/GenBank/DDBJ databases">
        <authorList>
            <person name="Fracassetti M."/>
        </authorList>
    </citation>
    <scope>NUCLEOTIDE SEQUENCE [LARGE SCALE GENOMIC DNA]</scope>
</reference>
<evidence type="ECO:0000256" key="5">
    <source>
        <dbReference type="ARBA" id="ARBA00022682"/>
    </source>
</evidence>
<evidence type="ECO:0000256" key="1">
    <source>
        <dbReference type="ARBA" id="ARBA00004123"/>
    </source>
</evidence>
<name>A0AAV2E334_9ROSI</name>
<keyword evidence="10" id="KW-1185">Reference proteome</keyword>
<evidence type="ECO:0000313" key="10">
    <source>
        <dbReference type="Proteomes" id="UP001497516"/>
    </source>
</evidence>
<dbReference type="GO" id="GO:0005737">
    <property type="term" value="C:cytoplasm"/>
    <property type="evidence" value="ECO:0007669"/>
    <property type="project" value="UniProtKB-SubCell"/>
</dbReference>
<dbReference type="Gene3D" id="3.30.530.20">
    <property type="match status" value="1"/>
</dbReference>
<dbReference type="AlphaFoldDB" id="A0AAV2E334"/>
<comment type="similarity">
    <text evidence="3">Belongs to the PYR/PYL/RCAR abscisic acid intracellular receptor family.</text>
</comment>
<evidence type="ECO:0000256" key="6">
    <source>
        <dbReference type="ARBA" id="ARBA00023170"/>
    </source>
</evidence>
<evidence type="ECO:0000256" key="7">
    <source>
        <dbReference type="ARBA" id="ARBA00023242"/>
    </source>
</evidence>
<evidence type="ECO:0000256" key="8">
    <source>
        <dbReference type="ARBA" id="ARBA00023272"/>
    </source>
</evidence>
<dbReference type="GO" id="GO:0038023">
    <property type="term" value="F:signaling receptor activity"/>
    <property type="evidence" value="ECO:0007669"/>
    <property type="project" value="TreeGrafter"/>
</dbReference>
<dbReference type="GO" id="GO:0010427">
    <property type="term" value="F:abscisic acid binding"/>
    <property type="evidence" value="ECO:0007669"/>
    <property type="project" value="TreeGrafter"/>
</dbReference>
<dbReference type="PANTHER" id="PTHR31213:SF24">
    <property type="entry name" value="OS08G0374000 PROTEIN"/>
    <property type="match status" value="1"/>
</dbReference>
<comment type="subcellular location">
    <subcellularLocation>
        <location evidence="2">Cytoplasm</location>
    </subcellularLocation>
    <subcellularLocation>
        <location evidence="1">Nucleus</location>
    </subcellularLocation>
</comment>
<dbReference type="Proteomes" id="UP001497516">
    <property type="component" value="Chromosome 4"/>
</dbReference>
<keyword evidence="5" id="KW-0938">Abscisic acid signaling pathway</keyword>
<protein>
    <recommendedName>
        <fullName evidence="11">Bet v I/Major latex protein domain-containing protein</fullName>
    </recommendedName>
</protein>
<sequence>MPSLTERFRMASSANDVWGAVFVATNMYPEAMPDQITAIRVTNRDGVTAGSIREITYGKEIKRMVARATEEITRVDHEHRTIESRFNNDREFVGKIFRSASLVIKVDPNSFDDGPSSRGCTITWTLTYSGFKDNLNFKMFQDAIGRGFESLDTYLTN</sequence>
<proteinExistence type="inferred from homology"/>
<accession>A0AAV2E334</accession>
<evidence type="ECO:0000256" key="2">
    <source>
        <dbReference type="ARBA" id="ARBA00004496"/>
    </source>
</evidence>
<keyword evidence="7" id="KW-0539">Nucleus</keyword>
<evidence type="ECO:0008006" key="11">
    <source>
        <dbReference type="Google" id="ProtNLM"/>
    </source>
</evidence>
<dbReference type="EMBL" id="OZ034817">
    <property type="protein sequence ID" value="CAL1380229.1"/>
    <property type="molecule type" value="Genomic_DNA"/>
</dbReference>
<keyword evidence="4" id="KW-0963">Cytoplasm</keyword>
<dbReference type="GO" id="GO:0009738">
    <property type="term" value="P:abscisic acid-activated signaling pathway"/>
    <property type="evidence" value="ECO:0007669"/>
    <property type="project" value="UniProtKB-KW"/>
</dbReference>
<organism evidence="9 10">
    <name type="scientific">Linum trigynum</name>
    <dbReference type="NCBI Taxonomy" id="586398"/>
    <lineage>
        <taxon>Eukaryota</taxon>
        <taxon>Viridiplantae</taxon>
        <taxon>Streptophyta</taxon>
        <taxon>Embryophyta</taxon>
        <taxon>Tracheophyta</taxon>
        <taxon>Spermatophyta</taxon>
        <taxon>Magnoliopsida</taxon>
        <taxon>eudicotyledons</taxon>
        <taxon>Gunneridae</taxon>
        <taxon>Pentapetalae</taxon>
        <taxon>rosids</taxon>
        <taxon>fabids</taxon>
        <taxon>Malpighiales</taxon>
        <taxon>Linaceae</taxon>
        <taxon>Linum</taxon>
    </lineage>
</organism>
<dbReference type="Pfam" id="PF10604">
    <property type="entry name" value="Polyketide_cyc2"/>
    <property type="match status" value="1"/>
</dbReference>
<evidence type="ECO:0000313" key="9">
    <source>
        <dbReference type="EMBL" id="CAL1380229.1"/>
    </source>
</evidence>
<gene>
    <name evidence="9" type="ORF">LTRI10_LOCUS21687</name>
</gene>
<dbReference type="SUPFAM" id="SSF55961">
    <property type="entry name" value="Bet v1-like"/>
    <property type="match status" value="1"/>
</dbReference>